<evidence type="ECO:0000313" key="10">
    <source>
        <dbReference type="EMBL" id="KAA6382145.1"/>
    </source>
</evidence>
<evidence type="ECO:0000313" key="11">
    <source>
        <dbReference type="Proteomes" id="UP000324800"/>
    </source>
</evidence>
<dbReference type="OrthoDB" id="294378at2759"/>
<organism evidence="10 11">
    <name type="scientific">Streblomastix strix</name>
    <dbReference type="NCBI Taxonomy" id="222440"/>
    <lineage>
        <taxon>Eukaryota</taxon>
        <taxon>Metamonada</taxon>
        <taxon>Preaxostyla</taxon>
        <taxon>Oxymonadida</taxon>
        <taxon>Streblomastigidae</taxon>
        <taxon>Streblomastix</taxon>
    </lineage>
</organism>
<dbReference type="InterPro" id="IPR029035">
    <property type="entry name" value="DHS-like_NAD/FAD-binding_dom"/>
</dbReference>
<dbReference type="Pfam" id="PF01916">
    <property type="entry name" value="DS"/>
    <property type="match status" value="1"/>
</dbReference>
<dbReference type="InterPro" id="IPR036982">
    <property type="entry name" value="Deoxyhypusine_synthase_sf"/>
</dbReference>
<sequence length="347" mass="39430">MQTTGAQATSMGKAIKQINKMLSWRLSDDPINEQDDDIWYNPETRANYKCKVFLGYTSNMISCGTRETVKFLVKHRLIDAIVTTCGAIEEDIMKTFGTFHMGDFHLDGAKLRESGINRIGNILVSTELYRQFQDWLEPILKEMLNQQKKGMYWTPSKMISLLGERVNNESSVLYWCWKNKIPVYCPALTDGAVGDNIFFFNTKHEQKIRLDFVEDLNDINMETLNAKKTGIIICGGGVIKHHICNANVMRNGSDFAVYINTGFEGEASDTGASPDEAKSWGKIGGKAEPVKVWGDFTILFPLLVAQTFAKSIFSPLNERHRRPMLYPEGEQEKDNKKDNKKEKKQSE</sequence>
<dbReference type="GO" id="GO:0034038">
    <property type="term" value="F:deoxyhypusine synthase activity"/>
    <property type="evidence" value="ECO:0007669"/>
    <property type="project" value="UniProtKB-EC"/>
</dbReference>
<evidence type="ECO:0000256" key="8">
    <source>
        <dbReference type="ARBA" id="ARBA00023256"/>
    </source>
</evidence>
<evidence type="ECO:0000256" key="3">
    <source>
        <dbReference type="ARBA" id="ARBA00005041"/>
    </source>
</evidence>
<comment type="similarity">
    <text evidence="4">Belongs to the deoxyhypusine synthase family.</text>
</comment>
<comment type="pathway">
    <text evidence="3">Protein modification; eIF5A hypusination.</text>
</comment>
<dbReference type="FunFam" id="3.40.910.10:FF:000001">
    <property type="entry name" value="Probable deoxyhypusine synthase"/>
    <property type="match status" value="1"/>
</dbReference>
<dbReference type="InterPro" id="IPR002773">
    <property type="entry name" value="Deoxyhypusine_synthase"/>
</dbReference>
<keyword evidence="7" id="KW-0520">NAD</keyword>
<evidence type="ECO:0000256" key="6">
    <source>
        <dbReference type="ARBA" id="ARBA00022679"/>
    </source>
</evidence>
<dbReference type="GO" id="GO:0005737">
    <property type="term" value="C:cytoplasm"/>
    <property type="evidence" value="ECO:0007669"/>
    <property type="project" value="TreeGrafter"/>
</dbReference>
<comment type="catalytic activity">
    <reaction evidence="1">
        <text>[eIF5A protein]-L-lysine + spermidine = [eIF5A protein]-deoxyhypusine + propane-1,3-diamine</text>
        <dbReference type="Rhea" id="RHEA:33299"/>
        <dbReference type="Rhea" id="RHEA-COMP:10143"/>
        <dbReference type="Rhea" id="RHEA-COMP:10144"/>
        <dbReference type="ChEBI" id="CHEBI:29969"/>
        <dbReference type="ChEBI" id="CHEBI:57484"/>
        <dbReference type="ChEBI" id="CHEBI:57834"/>
        <dbReference type="ChEBI" id="CHEBI:82657"/>
        <dbReference type="EC" id="2.5.1.46"/>
    </reaction>
</comment>
<feature type="compositionally biased region" description="Basic and acidic residues" evidence="9">
    <location>
        <begin position="330"/>
        <end position="347"/>
    </location>
</feature>
<feature type="region of interest" description="Disordered" evidence="9">
    <location>
        <begin position="320"/>
        <end position="347"/>
    </location>
</feature>
<reference evidence="10 11" key="1">
    <citation type="submission" date="2019-03" db="EMBL/GenBank/DDBJ databases">
        <title>Single cell metagenomics reveals metabolic interactions within the superorganism composed of flagellate Streblomastix strix and complex community of Bacteroidetes bacteria on its surface.</title>
        <authorList>
            <person name="Treitli S.C."/>
            <person name="Kolisko M."/>
            <person name="Husnik F."/>
            <person name="Keeling P."/>
            <person name="Hampl V."/>
        </authorList>
    </citation>
    <scope>NUCLEOTIDE SEQUENCE [LARGE SCALE GENOMIC DNA]</scope>
    <source>
        <strain evidence="10">ST1C</strain>
    </source>
</reference>
<dbReference type="NCBIfam" id="TIGR00321">
    <property type="entry name" value="dhys"/>
    <property type="match status" value="1"/>
</dbReference>
<evidence type="ECO:0000256" key="5">
    <source>
        <dbReference type="ARBA" id="ARBA00012683"/>
    </source>
</evidence>
<comment type="cofactor">
    <cofactor evidence="2">
        <name>NAD(+)</name>
        <dbReference type="ChEBI" id="CHEBI:57540"/>
    </cofactor>
</comment>
<evidence type="ECO:0000256" key="4">
    <source>
        <dbReference type="ARBA" id="ARBA00009892"/>
    </source>
</evidence>
<evidence type="ECO:0000256" key="7">
    <source>
        <dbReference type="ARBA" id="ARBA00023027"/>
    </source>
</evidence>
<proteinExistence type="inferred from homology"/>
<evidence type="ECO:0000256" key="9">
    <source>
        <dbReference type="SAM" id="MobiDB-lite"/>
    </source>
</evidence>
<protein>
    <recommendedName>
        <fullName evidence="5">deoxyhypusine synthase</fullName>
        <ecNumber evidence="5">2.5.1.46</ecNumber>
    </recommendedName>
</protein>
<keyword evidence="8" id="KW-0386">Hypusine biosynthesis</keyword>
<dbReference type="Proteomes" id="UP000324800">
    <property type="component" value="Unassembled WGS sequence"/>
</dbReference>
<dbReference type="EMBL" id="SNRW01006941">
    <property type="protein sequence ID" value="KAA6382145.1"/>
    <property type="molecule type" value="Genomic_DNA"/>
</dbReference>
<comment type="caution">
    <text evidence="10">The sequence shown here is derived from an EMBL/GenBank/DDBJ whole genome shotgun (WGS) entry which is preliminary data.</text>
</comment>
<evidence type="ECO:0000256" key="1">
    <source>
        <dbReference type="ARBA" id="ARBA00000952"/>
    </source>
</evidence>
<dbReference type="AlphaFoldDB" id="A0A5J4VHZ7"/>
<keyword evidence="6" id="KW-0808">Transferase</keyword>
<gene>
    <name evidence="10" type="ORF">EZS28_022331</name>
</gene>
<name>A0A5J4VHZ7_9EUKA</name>
<dbReference type="Gene3D" id="3.40.910.10">
    <property type="entry name" value="Deoxyhypusine synthase"/>
    <property type="match status" value="1"/>
</dbReference>
<dbReference type="EC" id="2.5.1.46" evidence="5"/>
<accession>A0A5J4VHZ7</accession>
<evidence type="ECO:0000256" key="2">
    <source>
        <dbReference type="ARBA" id="ARBA00001911"/>
    </source>
</evidence>
<dbReference type="SUPFAM" id="SSF52467">
    <property type="entry name" value="DHS-like NAD/FAD-binding domain"/>
    <property type="match status" value="1"/>
</dbReference>
<dbReference type="PANTHER" id="PTHR11703">
    <property type="entry name" value="DEOXYHYPUSINE SYNTHASE"/>
    <property type="match status" value="1"/>
</dbReference>
<dbReference type="PANTHER" id="PTHR11703:SF0">
    <property type="entry name" value="DEOXYHYPUSINE SYNTHASE"/>
    <property type="match status" value="1"/>
</dbReference>